<evidence type="ECO:0000256" key="2">
    <source>
        <dbReference type="ARBA" id="ARBA00009046"/>
    </source>
</evidence>
<dbReference type="Pfam" id="PF18019">
    <property type="entry name" value="Cas3_HD"/>
    <property type="match status" value="1"/>
</dbReference>
<dbReference type="EMBL" id="BAAAQD010000033">
    <property type="protein sequence ID" value="GAA1563297.1"/>
    <property type="molecule type" value="Genomic_DNA"/>
</dbReference>
<evidence type="ECO:0000313" key="13">
    <source>
        <dbReference type="Proteomes" id="UP001501470"/>
    </source>
</evidence>
<organism evidence="12 13">
    <name type="scientific">Dactylosporangium maewongense</name>
    <dbReference type="NCBI Taxonomy" id="634393"/>
    <lineage>
        <taxon>Bacteria</taxon>
        <taxon>Bacillati</taxon>
        <taxon>Actinomycetota</taxon>
        <taxon>Actinomycetes</taxon>
        <taxon>Micromonosporales</taxon>
        <taxon>Micromonosporaceae</taxon>
        <taxon>Dactylosporangium</taxon>
    </lineage>
</organism>
<dbReference type="InterPro" id="IPR027417">
    <property type="entry name" value="P-loop_NTPase"/>
</dbReference>
<dbReference type="InterPro" id="IPR011545">
    <property type="entry name" value="DEAD/DEAH_box_helicase_dom"/>
</dbReference>
<dbReference type="SUPFAM" id="SSF109604">
    <property type="entry name" value="HD-domain/PDEase-like"/>
    <property type="match status" value="1"/>
</dbReference>
<dbReference type="SMART" id="SM00490">
    <property type="entry name" value="HELICc"/>
    <property type="match status" value="1"/>
</dbReference>
<evidence type="ECO:0000256" key="8">
    <source>
        <dbReference type="ARBA" id="ARBA00022840"/>
    </source>
</evidence>
<dbReference type="Gene3D" id="3.40.50.300">
    <property type="entry name" value="P-loop containing nucleotide triphosphate hydrolases"/>
    <property type="match status" value="2"/>
</dbReference>
<keyword evidence="4" id="KW-0479">Metal-binding</keyword>
<dbReference type="SMART" id="SM00487">
    <property type="entry name" value="DEXDc"/>
    <property type="match status" value="1"/>
</dbReference>
<dbReference type="Pfam" id="PF00270">
    <property type="entry name" value="DEAD"/>
    <property type="match status" value="1"/>
</dbReference>
<dbReference type="InterPro" id="IPR001650">
    <property type="entry name" value="Helicase_C-like"/>
</dbReference>
<accession>A0ABP4NNC6</accession>
<dbReference type="InterPro" id="IPR038257">
    <property type="entry name" value="CRISPR-assoc_Cas3_HD_sf"/>
</dbReference>
<comment type="similarity">
    <text evidence="2">In the central section; belongs to the CRISPR-associated helicase Cas3 family.</text>
</comment>
<dbReference type="Pfam" id="PF22590">
    <property type="entry name" value="Cas3-like_C_2"/>
    <property type="match status" value="1"/>
</dbReference>
<comment type="caution">
    <text evidence="12">The sequence shown here is derived from an EMBL/GenBank/DDBJ whole genome shotgun (WGS) entry which is preliminary data.</text>
</comment>
<dbReference type="SUPFAM" id="SSF52540">
    <property type="entry name" value="P-loop containing nucleoside triphosphate hydrolases"/>
    <property type="match status" value="1"/>
</dbReference>
<dbReference type="Proteomes" id="UP001501470">
    <property type="component" value="Unassembled WGS sequence"/>
</dbReference>
<dbReference type="InterPro" id="IPR006483">
    <property type="entry name" value="CRISPR-assoc_Cas3_HD"/>
</dbReference>
<evidence type="ECO:0000259" key="11">
    <source>
        <dbReference type="PROSITE" id="PS51643"/>
    </source>
</evidence>
<keyword evidence="3" id="KW-0540">Nuclease</keyword>
<dbReference type="PANTHER" id="PTHR47963:SF9">
    <property type="entry name" value="CRISPR-ASSOCIATED ENDONUCLEASE_HELICASE CAS3"/>
    <property type="match status" value="1"/>
</dbReference>
<dbReference type="InterPro" id="IPR050547">
    <property type="entry name" value="DEAD_box_RNA_helicases"/>
</dbReference>
<feature type="domain" description="HD Cas3-type" evidence="11">
    <location>
        <begin position="578"/>
        <end position="794"/>
    </location>
</feature>
<keyword evidence="8" id="KW-0067">ATP-binding</keyword>
<evidence type="ECO:0000256" key="3">
    <source>
        <dbReference type="ARBA" id="ARBA00022722"/>
    </source>
</evidence>
<dbReference type="Gene3D" id="1.10.3210.30">
    <property type="match status" value="1"/>
</dbReference>
<protein>
    <submittedName>
        <fullName evidence="12">CRISPR-associated helicase/endonuclease Cas3</fullName>
    </submittedName>
</protein>
<gene>
    <name evidence="12" type="ORF">GCM10009827_101090</name>
</gene>
<feature type="domain" description="Helicase ATP-binding" evidence="10">
    <location>
        <begin position="33"/>
        <end position="230"/>
    </location>
</feature>
<keyword evidence="13" id="KW-1185">Reference proteome</keyword>
<evidence type="ECO:0000256" key="7">
    <source>
        <dbReference type="ARBA" id="ARBA00022806"/>
    </source>
</evidence>
<evidence type="ECO:0000256" key="4">
    <source>
        <dbReference type="ARBA" id="ARBA00022723"/>
    </source>
</evidence>
<evidence type="ECO:0000256" key="6">
    <source>
        <dbReference type="ARBA" id="ARBA00022801"/>
    </source>
</evidence>
<proteinExistence type="inferred from homology"/>
<evidence type="ECO:0000256" key="1">
    <source>
        <dbReference type="ARBA" id="ARBA00006847"/>
    </source>
</evidence>
<reference evidence="13" key="1">
    <citation type="journal article" date="2019" name="Int. J. Syst. Evol. Microbiol.">
        <title>The Global Catalogue of Microorganisms (GCM) 10K type strain sequencing project: providing services to taxonomists for standard genome sequencing and annotation.</title>
        <authorList>
            <consortium name="The Broad Institute Genomics Platform"/>
            <consortium name="The Broad Institute Genome Sequencing Center for Infectious Disease"/>
            <person name="Wu L."/>
            <person name="Ma J."/>
        </authorList>
    </citation>
    <scope>NUCLEOTIDE SEQUENCE [LARGE SCALE GENOMIC DNA]</scope>
    <source>
        <strain evidence="13">JCM 15933</strain>
    </source>
</reference>
<name>A0ABP4NNC6_9ACTN</name>
<dbReference type="PROSITE" id="PS51643">
    <property type="entry name" value="HD_CAS3"/>
    <property type="match status" value="1"/>
</dbReference>
<dbReference type="InterPro" id="IPR054712">
    <property type="entry name" value="Cas3-like_dom"/>
</dbReference>
<dbReference type="PANTHER" id="PTHR47963">
    <property type="entry name" value="DEAD-BOX ATP-DEPENDENT RNA HELICASE 47, MITOCHONDRIAL"/>
    <property type="match status" value="1"/>
</dbReference>
<keyword evidence="7" id="KW-0347">Helicase</keyword>
<keyword evidence="5" id="KW-0547">Nucleotide-binding</keyword>
<dbReference type="PROSITE" id="PS51192">
    <property type="entry name" value="HELICASE_ATP_BIND_1"/>
    <property type="match status" value="1"/>
</dbReference>
<evidence type="ECO:0000256" key="9">
    <source>
        <dbReference type="ARBA" id="ARBA00023118"/>
    </source>
</evidence>
<dbReference type="NCBIfam" id="TIGR01587">
    <property type="entry name" value="cas3_core"/>
    <property type="match status" value="1"/>
</dbReference>
<evidence type="ECO:0000256" key="5">
    <source>
        <dbReference type="ARBA" id="ARBA00022741"/>
    </source>
</evidence>
<dbReference type="RefSeq" id="WP_344512488.1">
    <property type="nucleotide sequence ID" value="NZ_BAAAQD010000033.1"/>
</dbReference>
<sequence>MKEATVPGSFDELVRRATTTVAGEGYGPYPYQRRLAEEGLPDLLRAPTGSGKTLAAALPWLYRRRYHPDGEVRRLTPRRLAMVLPQRSLVEQTRMVIADWLDNLGLAGEVGLHVLMGGASTDERSWLLDPASDAILIGTQDMVLSRLLLRGYAEPHARRPMSFGLLHASTQFVFDEVQLMGPALPTSLQLAGLRGVLGTAAPCQSMWMSATVDPGDLRTVDYPGPERVIELGPDDRAGGLRRRLEATRTVQRADVPTDAKRYAAGLAQLLMTEHRPGTRTIVVLNTVARANEVYVALSRLGAVAEVVLLHSRFRPGERAVQAAQALAEPGEAGTIVIATQVLEAGVDVSSRVLITESAPWSSIVQRAGRCNRAGEYDDALLLWLQPPKGRGSHLPYDETDLAHAEAALTDLENAAVTTTALQERPVAEQRPVHPVLRRRDLIDLFDTAPDLSGNDLDVSRWIRDADTITVGVAWRALPDGPADDAAFPAREELCQVPVAELRAVVSTRAVWVFDQTAGAWQRARPGDIRPGGVVLLNAADGGYLPDQGWAPASRTPVTPVEPPLREATDGLDADPLTVVGQWVGLTEHLDDVRRETEKLLGEFGDLGGLTEDQRAAAALAGLYHDVGKAHPVFAASLARAAGDLPAGGPWAKSGRRGVLRHQPPHFRHELVSALMLLEPDSGLLEGVCEPDLVAYLVAAHHGKTRLTIRSAPGESRDLVLGVRPVETTLPVALPDGRHLPALTLRRDVLAVGGDGGEGSGDSWQARACRLRDRADLGPFRVAFLEAVVRVADWRASASYDQETTA</sequence>
<dbReference type="InterPro" id="IPR006474">
    <property type="entry name" value="Helicase_Cas3_CRISPR-ass_core"/>
</dbReference>
<keyword evidence="9" id="KW-0051">Antiviral defense</keyword>
<dbReference type="NCBIfam" id="TIGR01596">
    <property type="entry name" value="cas3_HD"/>
    <property type="match status" value="1"/>
</dbReference>
<evidence type="ECO:0000259" key="10">
    <source>
        <dbReference type="PROSITE" id="PS51192"/>
    </source>
</evidence>
<dbReference type="InterPro" id="IPR014001">
    <property type="entry name" value="Helicase_ATP-bd"/>
</dbReference>
<evidence type="ECO:0000313" key="12">
    <source>
        <dbReference type="EMBL" id="GAA1563297.1"/>
    </source>
</evidence>
<comment type="similarity">
    <text evidence="1">In the N-terminal section; belongs to the CRISPR-associated nuclease Cas3-HD family.</text>
</comment>
<keyword evidence="6" id="KW-0378">Hydrolase</keyword>